<dbReference type="SUPFAM" id="SSF52540">
    <property type="entry name" value="P-loop containing nucleoside triphosphate hydrolases"/>
    <property type="match status" value="1"/>
</dbReference>
<dbReference type="STRING" id="412690.SAMN04489834_1371"/>
<dbReference type="InterPro" id="IPR002543">
    <property type="entry name" value="FtsK_dom"/>
</dbReference>
<feature type="transmembrane region" description="Helical" evidence="5">
    <location>
        <begin position="54"/>
        <end position="72"/>
    </location>
</feature>
<evidence type="ECO:0000256" key="3">
    <source>
        <dbReference type="PROSITE-ProRule" id="PRU00289"/>
    </source>
</evidence>
<proteinExistence type="predicted"/>
<keyword evidence="5" id="KW-1133">Transmembrane helix</keyword>
<keyword evidence="5" id="KW-0812">Transmembrane</keyword>
<name>A0A1H1RPQ3_9MICO</name>
<feature type="region of interest" description="Disordered" evidence="4">
    <location>
        <begin position="626"/>
        <end position="648"/>
    </location>
</feature>
<organism evidence="7 8">
    <name type="scientific">Microterricola viridarii</name>
    <dbReference type="NCBI Taxonomy" id="412690"/>
    <lineage>
        <taxon>Bacteria</taxon>
        <taxon>Bacillati</taxon>
        <taxon>Actinomycetota</taxon>
        <taxon>Actinomycetes</taxon>
        <taxon>Micrococcales</taxon>
        <taxon>Microbacteriaceae</taxon>
        <taxon>Microterricola</taxon>
    </lineage>
</organism>
<dbReference type="AlphaFoldDB" id="A0A1H1RPQ3"/>
<keyword evidence="8" id="KW-1185">Reference proteome</keyword>
<evidence type="ECO:0000259" key="6">
    <source>
        <dbReference type="PROSITE" id="PS50901"/>
    </source>
</evidence>
<evidence type="ECO:0000313" key="8">
    <source>
        <dbReference type="Proteomes" id="UP000181956"/>
    </source>
</evidence>
<dbReference type="InterPro" id="IPR050206">
    <property type="entry name" value="FtsK/SpoIIIE/SftA"/>
</dbReference>
<keyword evidence="1 3" id="KW-0547">Nucleotide-binding</keyword>
<evidence type="ECO:0000256" key="4">
    <source>
        <dbReference type="SAM" id="MobiDB-lite"/>
    </source>
</evidence>
<feature type="compositionally biased region" description="Gly residues" evidence="4">
    <location>
        <begin position="633"/>
        <end position="647"/>
    </location>
</feature>
<accession>A0A1H1RPQ3</accession>
<dbReference type="EMBL" id="LT629742">
    <property type="protein sequence ID" value="SDS37688.1"/>
    <property type="molecule type" value="Genomic_DNA"/>
</dbReference>
<feature type="region of interest" description="Disordered" evidence="4">
    <location>
        <begin position="1"/>
        <end position="23"/>
    </location>
</feature>
<keyword evidence="2 3" id="KW-0067">ATP-binding</keyword>
<dbReference type="PROSITE" id="PS50901">
    <property type="entry name" value="FTSK"/>
    <property type="match status" value="1"/>
</dbReference>
<evidence type="ECO:0000256" key="2">
    <source>
        <dbReference type="ARBA" id="ARBA00022840"/>
    </source>
</evidence>
<dbReference type="GO" id="GO:0003677">
    <property type="term" value="F:DNA binding"/>
    <property type="evidence" value="ECO:0007669"/>
    <property type="project" value="InterPro"/>
</dbReference>
<feature type="domain" description="FtsK" evidence="6">
    <location>
        <begin position="387"/>
        <end position="572"/>
    </location>
</feature>
<keyword evidence="5" id="KW-0472">Membrane</keyword>
<evidence type="ECO:0000256" key="1">
    <source>
        <dbReference type="ARBA" id="ARBA00022741"/>
    </source>
</evidence>
<feature type="compositionally biased region" description="Low complexity" evidence="4">
    <location>
        <begin position="266"/>
        <end position="284"/>
    </location>
</feature>
<dbReference type="Proteomes" id="UP000181956">
    <property type="component" value="Chromosome I"/>
</dbReference>
<evidence type="ECO:0000256" key="5">
    <source>
        <dbReference type="SAM" id="Phobius"/>
    </source>
</evidence>
<dbReference type="PANTHER" id="PTHR22683:SF1">
    <property type="entry name" value="TYPE VII SECRETION SYSTEM PROTEIN ESSC"/>
    <property type="match status" value="1"/>
</dbReference>
<feature type="binding site" evidence="3">
    <location>
        <begin position="405"/>
        <end position="412"/>
    </location>
    <ligand>
        <name>ATP</name>
        <dbReference type="ChEBI" id="CHEBI:30616"/>
    </ligand>
</feature>
<feature type="region of interest" description="Disordered" evidence="4">
    <location>
        <begin position="258"/>
        <end position="286"/>
    </location>
</feature>
<dbReference type="Gene3D" id="3.40.50.300">
    <property type="entry name" value="P-loop containing nucleotide triphosphate hydrolases"/>
    <property type="match status" value="2"/>
</dbReference>
<evidence type="ECO:0000313" key="7">
    <source>
        <dbReference type="EMBL" id="SDS37688.1"/>
    </source>
</evidence>
<sequence length="1039" mass="107129">MSPSSPMRQGPSSGTLTAPALPQPPARTPFPLVASVAPVVAAGGIWLLTHSPFVLLFALLGPVVAVAGMLDGRRQGRRALRRARARFDSELAELDGQLAARHDEERRAARLLTPSALDIAAGEEDAGRWQGRGPGLVSLGSGPMPSSVRLDPAPAGGAAGDLDQAGWAALGALREICDRAETVQDAPMTEPLAGGIGVVGPAALARPVLRGLLLQFLRSAHPGSVSLQLPPGAEWQWAAALPHCRAAAPGGAGLLLVDRAGGGEGAEPAAPEPGGEPSSGGSPPHLLAVADSIEELPTGCQSILRVESARSALLLRTGGAAIGTRLVPELLGRQQAAVAAGRLARAAESAGVAPVEARLPDLVRLRDLERFGRRGAGLSCVLGVAQRGPIELDLVANGPHALVGGTTGSGKSELLVSWVLSLAAAYPPSALSVLLVDFKGGSAFGELARLPHCVGVLTDLEEAEAARALASLQAELRHRERTLRAVRAREIDDPAVRGQLPRLVIVVDEFAAMLGSAPDLHAVFVDIAARGRSLGMHLILCTQRPAGVLRDALLANCTLRVSLRVNNRDDSRATVGTDSAALLPPGKPGRAIVAAGDGRLIEFQSAISAREELERAVGTALDAAEVGPADGPGPAGAGGATGAGAGGRRPWLPPLPDALSLAEVPAALLGAESSGPVAGTPAGTAFTLGIVDEPERQRRRPALWAPAEHGPLLVLGVARSGRSSVLGALAEQASAVGWVVQRCGTEDPEGYWDALVSATEPWPSAGAKRLLLLDDWDAVLARWPAEYQAEAGEMLGIALREGARTGRSIALASRGVSGALQTHRALFDATLLLRQAERGEHLRAGGKAATWRESAPAGRGEWRGLELQCAGPGESGGAAEARPDEPLELGQEVLLVVSSAPARVLPALRALVAAAGPTGARFARGALGARDGAGEGPGDDPWDGFAGSVVELSEVDLLASGPGDGVRVIVGDPDAWQARWGLFAGLRPRARLLFHECRLADFRTLARLRELPPLLARRDGAPRAILIDPEGRAQRVRIG</sequence>
<dbReference type="Pfam" id="PF01580">
    <property type="entry name" value="FtsK_SpoIIIE"/>
    <property type="match status" value="2"/>
</dbReference>
<dbReference type="RefSeq" id="WP_083363379.1">
    <property type="nucleotide sequence ID" value="NZ_LT629742.1"/>
</dbReference>
<dbReference type="CDD" id="cd01127">
    <property type="entry name" value="TrwB_TraG_TraD_VirD4"/>
    <property type="match status" value="1"/>
</dbReference>
<gene>
    <name evidence="7" type="ORF">SAMN04489834_1371</name>
</gene>
<dbReference type="OrthoDB" id="9807790at2"/>
<dbReference type="InterPro" id="IPR027417">
    <property type="entry name" value="P-loop_NTPase"/>
</dbReference>
<feature type="transmembrane region" description="Helical" evidence="5">
    <location>
        <begin position="30"/>
        <end position="48"/>
    </location>
</feature>
<dbReference type="GO" id="GO:0005524">
    <property type="term" value="F:ATP binding"/>
    <property type="evidence" value="ECO:0007669"/>
    <property type="project" value="UniProtKB-UniRule"/>
</dbReference>
<protein>
    <submittedName>
        <fullName evidence="7">DNA segregation ATPase FtsK/SpoIIIE, S-DNA-T family</fullName>
    </submittedName>
</protein>
<reference evidence="8" key="1">
    <citation type="submission" date="2016-10" db="EMBL/GenBank/DDBJ databases">
        <authorList>
            <person name="Varghese N."/>
            <person name="Submissions S."/>
        </authorList>
    </citation>
    <scope>NUCLEOTIDE SEQUENCE [LARGE SCALE GENOMIC DNA]</scope>
    <source>
        <strain evidence="8">DSM 21772</strain>
    </source>
</reference>
<feature type="compositionally biased region" description="Polar residues" evidence="4">
    <location>
        <begin position="1"/>
        <end position="14"/>
    </location>
</feature>
<dbReference type="PANTHER" id="PTHR22683">
    <property type="entry name" value="SPORULATION PROTEIN RELATED"/>
    <property type="match status" value="1"/>
</dbReference>